<feature type="transmembrane region" description="Helical" evidence="1">
    <location>
        <begin position="105"/>
        <end position="129"/>
    </location>
</feature>
<dbReference type="InterPro" id="IPR045340">
    <property type="entry name" value="DUF6533"/>
</dbReference>
<keyword evidence="4" id="KW-1185">Reference proteome</keyword>
<reference evidence="3" key="2">
    <citation type="submission" date="2020-11" db="EMBL/GenBank/DDBJ databases">
        <authorList>
            <consortium name="DOE Joint Genome Institute"/>
            <person name="Kuo A."/>
            <person name="Miyauchi S."/>
            <person name="Kiss E."/>
            <person name="Drula E."/>
            <person name="Kohler A."/>
            <person name="Sanchez-Garcia M."/>
            <person name="Andreopoulos B."/>
            <person name="Barry K.W."/>
            <person name="Bonito G."/>
            <person name="Buee M."/>
            <person name="Carver A."/>
            <person name="Chen C."/>
            <person name="Cichocki N."/>
            <person name="Clum A."/>
            <person name="Culley D."/>
            <person name="Crous P.W."/>
            <person name="Fauchery L."/>
            <person name="Girlanda M."/>
            <person name="Hayes R."/>
            <person name="Keri Z."/>
            <person name="Labutti K."/>
            <person name="Lipzen A."/>
            <person name="Lombard V."/>
            <person name="Magnuson J."/>
            <person name="Maillard F."/>
            <person name="Morin E."/>
            <person name="Murat C."/>
            <person name="Nolan M."/>
            <person name="Ohm R."/>
            <person name="Pangilinan J."/>
            <person name="Pereira M."/>
            <person name="Perotto S."/>
            <person name="Peter M."/>
            <person name="Riley R."/>
            <person name="Sitrit Y."/>
            <person name="Stielow B."/>
            <person name="Szollosi G."/>
            <person name="Zifcakova L."/>
            <person name="Stursova M."/>
            <person name="Spatafora J.W."/>
            <person name="Tedersoo L."/>
            <person name="Vaario L.-M."/>
            <person name="Yamada A."/>
            <person name="Yan M."/>
            <person name="Wang P."/>
            <person name="Xu J."/>
            <person name="Bruns T."/>
            <person name="Baldrian P."/>
            <person name="Vilgalys R."/>
            <person name="Henrissat B."/>
            <person name="Grigoriev I.V."/>
            <person name="Hibbett D."/>
            <person name="Nagy L.G."/>
            <person name="Martin F.M."/>
        </authorList>
    </citation>
    <scope>NUCLEOTIDE SEQUENCE</scope>
    <source>
        <strain evidence="3">UH-Tt-Lm1</strain>
    </source>
</reference>
<keyword evidence="1" id="KW-1133">Transmembrane helix</keyword>
<feature type="transmembrane region" description="Helical" evidence="1">
    <location>
        <begin position="51"/>
        <end position="75"/>
    </location>
</feature>
<feature type="domain" description="DUF6533" evidence="2">
    <location>
        <begin position="22"/>
        <end position="64"/>
    </location>
</feature>
<evidence type="ECO:0000313" key="3">
    <source>
        <dbReference type="EMBL" id="KAF9787225.1"/>
    </source>
</evidence>
<dbReference type="AlphaFoldDB" id="A0A9P6HJE4"/>
<proteinExistence type="predicted"/>
<dbReference type="EMBL" id="WIUZ02000005">
    <property type="protein sequence ID" value="KAF9787225.1"/>
    <property type="molecule type" value="Genomic_DNA"/>
</dbReference>
<sequence length="308" mass="35153">MSSVLRFLVQAGQDVIATKSYSMAVFTILFYDHLLTLADEVKYVWYRQKSWTFWLFVVNRYFPMTYQFWLLATSFGPYSDTKRRRANLWEHRYRIYAVTMRNTPIVVGFAVITVSQFALGIWMTVLVAMGGAEMIPPIPDDAYHVCIFIRHRSLEIAFTSISLFYDFLAFSLILFKAVQSSREMAGVTIKVPSILKNIAEDAMRYFLVIFTSHFVLMMTLLLAPETIQLLPAPGNVVYLPVMISRLMISLRKAADPQQVGGTRPANSTNLPTMEFVRPRGRATGTEGDMPLDTHLESQIATVQINQMN</sequence>
<gene>
    <name evidence="3" type="ORF">BJ322DRAFT_1107290</name>
</gene>
<dbReference type="OrthoDB" id="2745134at2759"/>
<name>A0A9P6HJE4_9AGAM</name>
<evidence type="ECO:0000313" key="4">
    <source>
        <dbReference type="Proteomes" id="UP000736335"/>
    </source>
</evidence>
<organism evidence="3 4">
    <name type="scientific">Thelephora terrestris</name>
    <dbReference type="NCBI Taxonomy" id="56493"/>
    <lineage>
        <taxon>Eukaryota</taxon>
        <taxon>Fungi</taxon>
        <taxon>Dikarya</taxon>
        <taxon>Basidiomycota</taxon>
        <taxon>Agaricomycotina</taxon>
        <taxon>Agaricomycetes</taxon>
        <taxon>Thelephorales</taxon>
        <taxon>Thelephoraceae</taxon>
        <taxon>Thelephora</taxon>
    </lineage>
</organism>
<dbReference type="Proteomes" id="UP000736335">
    <property type="component" value="Unassembled WGS sequence"/>
</dbReference>
<feature type="transmembrane region" description="Helical" evidence="1">
    <location>
        <begin position="156"/>
        <end position="175"/>
    </location>
</feature>
<accession>A0A9P6HJE4</accession>
<protein>
    <recommendedName>
        <fullName evidence="2">DUF6533 domain-containing protein</fullName>
    </recommendedName>
</protein>
<keyword evidence="1" id="KW-0472">Membrane</keyword>
<reference evidence="3" key="1">
    <citation type="journal article" date="2020" name="Nat. Commun.">
        <title>Large-scale genome sequencing of mycorrhizal fungi provides insights into the early evolution of symbiotic traits.</title>
        <authorList>
            <person name="Miyauchi S."/>
            <person name="Kiss E."/>
            <person name="Kuo A."/>
            <person name="Drula E."/>
            <person name="Kohler A."/>
            <person name="Sanchez-Garcia M."/>
            <person name="Morin E."/>
            <person name="Andreopoulos B."/>
            <person name="Barry K.W."/>
            <person name="Bonito G."/>
            <person name="Buee M."/>
            <person name="Carver A."/>
            <person name="Chen C."/>
            <person name="Cichocki N."/>
            <person name="Clum A."/>
            <person name="Culley D."/>
            <person name="Crous P.W."/>
            <person name="Fauchery L."/>
            <person name="Girlanda M."/>
            <person name="Hayes R.D."/>
            <person name="Keri Z."/>
            <person name="LaButti K."/>
            <person name="Lipzen A."/>
            <person name="Lombard V."/>
            <person name="Magnuson J."/>
            <person name="Maillard F."/>
            <person name="Murat C."/>
            <person name="Nolan M."/>
            <person name="Ohm R.A."/>
            <person name="Pangilinan J."/>
            <person name="Pereira M.F."/>
            <person name="Perotto S."/>
            <person name="Peter M."/>
            <person name="Pfister S."/>
            <person name="Riley R."/>
            <person name="Sitrit Y."/>
            <person name="Stielow J.B."/>
            <person name="Szollosi G."/>
            <person name="Zifcakova L."/>
            <person name="Stursova M."/>
            <person name="Spatafora J.W."/>
            <person name="Tedersoo L."/>
            <person name="Vaario L.M."/>
            <person name="Yamada A."/>
            <person name="Yan M."/>
            <person name="Wang P."/>
            <person name="Xu J."/>
            <person name="Bruns T."/>
            <person name="Baldrian P."/>
            <person name="Vilgalys R."/>
            <person name="Dunand C."/>
            <person name="Henrissat B."/>
            <person name="Grigoriev I.V."/>
            <person name="Hibbett D."/>
            <person name="Nagy L.G."/>
            <person name="Martin F.M."/>
        </authorList>
    </citation>
    <scope>NUCLEOTIDE SEQUENCE</scope>
    <source>
        <strain evidence="3">UH-Tt-Lm1</strain>
    </source>
</reference>
<keyword evidence="1" id="KW-0812">Transmembrane</keyword>
<dbReference type="Pfam" id="PF20151">
    <property type="entry name" value="DUF6533"/>
    <property type="match status" value="1"/>
</dbReference>
<evidence type="ECO:0000256" key="1">
    <source>
        <dbReference type="SAM" id="Phobius"/>
    </source>
</evidence>
<feature type="transmembrane region" description="Helical" evidence="1">
    <location>
        <begin position="205"/>
        <end position="223"/>
    </location>
</feature>
<comment type="caution">
    <text evidence="3">The sequence shown here is derived from an EMBL/GenBank/DDBJ whole genome shotgun (WGS) entry which is preliminary data.</text>
</comment>
<evidence type="ECO:0000259" key="2">
    <source>
        <dbReference type="Pfam" id="PF20151"/>
    </source>
</evidence>